<gene>
    <name evidence="4" type="ORF">WJX75_007948</name>
</gene>
<feature type="region of interest" description="Disordered" evidence="2">
    <location>
        <begin position="1430"/>
        <end position="1457"/>
    </location>
</feature>
<keyword evidence="3" id="KW-1133">Transmembrane helix</keyword>
<dbReference type="PANTHER" id="PTHR23159:SF31">
    <property type="entry name" value="CENTROSOME-ASSOCIATED PROTEIN CEP250 ISOFORM X1"/>
    <property type="match status" value="1"/>
</dbReference>
<feature type="region of interest" description="Disordered" evidence="2">
    <location>
        <begin position="1169"/>
        <end position="1237"/>
    </location>
</feature>
<feature type="coiled-coil region" evidence="1">
    <location>
        <begin position="654"/>
        <end position="688"/>
    </location>
</feature>
<dbReference type="Proteomes" id="UP001491310">
    <property type="component" value="Unassembled WGS sequence"/>
</dbReference>
<feature type="coiled-coil region" evidence="1">
    <location>
        <begin position="275"/>
        <end position="340"/>
    </location>
</feature>
<keyword evidence="3" id="KW-0812">Transmembrane</keyword>
<feature type="region of interest" description="Disordered" evidence="2">
    <location>
        <begin position="697"/>
        <end position="718"/>
    </location>
</feature>
<feature type="compositionally biased region" description="Polar residues" evidence="2">
    <location>
        <begin position="1437"/>
        <end position="1450"/>
    </location>
</feature>
<feature type="compositionally biased region" description="Low complexity" evidence="2">
    <location>
        <begin position="1205"/>
        <end position="1214"/>
    </location>
</feature>
<proteinExistence type="predicted"/>
<evidence type="ECO:0000256" key="3">
    <source>
        <dbReference type="SAM" id="Phobius"/>
    </source>
</evidence>
<feature type="transmembrane region" description="Helical" evidence="3">
    <location>
        <begin position="1654"/>
        <end position="1678"/>
    </location>
</feature>
<evidence type="ECO:0000313" key="4">
    <source>
        <dbReference type="EMBL" id="KAK9909820.1"/>
    </source>
</evidence>
<feature type="coiled-coil region" evidence="1">
    <location>
        <begin position="772"/>
        <end position="806"/>
    </location>
</feature>
<feature type="compositionally biased region" description="Polar residues" evidence="2">
    <location>
        <begin position="1215"/>
        <end position="1236"/>
    </location>
</feature>
<keyword evidence="3" id="KW-0472">Membrane</keyword>
<feature type="transmembrane region" description="Helical" evidence="3">
    <location>
        <begin position="1621"/>
        <end position="1642"/>
    </location>
</feature>
<evidence type="ECO:0000256" key="1">
    <source>
        <dbReference type="SAM" id="Coils"/>
    </source>
</evidence>
<organism evidence="4 5">
    <name type="scientific">Coccomyxa subellipsoidea</name>
    <dbReference type="NCBI Taxonomy" id="248742"/>
    <lineage>
        <taxon>Eukaryota</taxon>
        <taxon>Viridiplantae</taxon>
        <taxon>Chlorophyta</taxon>
        <taxon>core chlorophytes</taxon>
        <taxon>Trebouxiophyceae</taxon>
        <taxon>Trebouxiophyceae incertae sedis</taxon>
        <taxon>Coccomyxaceae</taxon>
        <taxon>Coccomyxa</taxon>
    </lineage>
</organism>
<feature type="coiled-coil region" evidence="1">
    <location>
        <begin position="931"/>
        <end position="1014"/>
    </location>
</feature>
<name>A0ABR2YSW7_9CHLO</name>
<evidence type="ECO:0000256" key="2">
    <source>
        <dbReference type="SAM" id="MobiDB-lite"/>
    </source>
</evidence>
<protein>
    <submittedName>
        <fullName evidence="4">Uncharacterized protein</fullName>
    </submittedName>
</protein>
<feature type="region of interest" description="Disordered" evidence="2">
    <location>
        <begin position="344"/>
        <end position="384"/>
    </location>
</feature>
<accession>A0ABR2YSW7</accession>
<feature type="compositionally biased region" description="Polar residues" evidence="2">
    <location>
        <begin position="1180"/>
        <end position="1190"/>
    </location>
</feature>
<keyword evidence="5" id="KW-1185">Reference proteome</keyword>
<feature type="transmembrane region" description="Helical" evidence="3">
    <location>
        <begin position="1704"/>
        <end position="1724"/>
    </location>
</feature>
<evidence type="ECO:0000313" key="5">
    <source>
        <dbReference type="Proteomes" id="UP001491310"/>
    </source>
</evidence>
<dbReference type="EMBL" id="JALJOT010000006">
    <property type="protein sequence ID" value="KAK9909820.1"/>
    <property type="molecule type" value="Genomic_DNA"/>
</dbReference>
<keyword evidence="1" id="KW-0175">Coiled coil</keyword>
<dbReference type="PANTHER" id="PTHR23159">
    <property type="entry name" value="CENTROSOMAL PROTEIN 2"/>
    <property type="match status" value="1"/>
</dbReference>
<comment type="caution">
    <text evidence="4">The sequence shown here is derived from an EMBL/GenBank/DDBJ whole genome shotgun (WGS) entry which is preliminary data.</text>
</comment>
<sequence>MLRQKSVIPPEKEEELEKKAYEALEDELKHTHQRVIPLQTSLSLRTGFQGNQAAMLLVPERTTSMASLVELASIQGAGRDSSSGEQEDQVSQLKHEMFVFKAAAKQLGLMLMLRNKGNEALLQEIDFSITNDEPNDGNIDMVDWKRTAAALQEIHASYNQESESLGQVNMMPLLFIVSHEGDDANSAAAPGSTLRSKEQRRSSGVRRTLLAQLQLRSEHLEQQLAASREECAAITATAIDEPVQERLHALQQICDGLEQLLAAEKLRSAELHTACLAAEERCTALDSQLKEAQARKDLTTAAHADDTAIRSEAGQLREAMQALERHCNTLATERNNLREALSRTQHHALPPQSSAADLRLASPRDIPGNDATSSGEPLDLGSDSGLSVHQEQLLKGGASESGQIRGEPVLQKGQLAGTQGEPGMLEQWEDASQEVAVQKYPQGDGETPSIQSPREQVDILNSLAEATGPSEQPSSTEQQLVPASGRPEIVLPQFGASAVPPHPYLNVESVLAMEAFSVVERAALFLNVPTFEAGFISALACISGNDSCPPPARLTVIKGELLEASDAPTGPAAGEALIIGSAAHQKLAESERRTETLEAQILDLAATEDAPWAATAPEDAGEGTAQLHVLAAAAEDLRGVHGGSQELHAALEDVKVANARKADLAARLEDSERRREMLQAQVADLAAAESARAWRPVTPAGGDARRSGVPGTETALESPVATPDVPFAAADVPVVAQYIEAGLESFDAHPQPSPGSKKELRREVPSGLYEELEAAQTSIAALQTQLADSEQQRAAMELQLVALSANSQTKTAPHLMEAEIKVPSSESSGDEATIKAHYGTRVEQAASPIPAARSWESKAVQSRRVPVAETPLGAADIAAQCEFLEDDSAAAQFFEAISISGTVEIPDYRQLPLSLCPGDLVSATTSATSEMTAADAAARQLREQLNQTAEQLAEEREEVRALQTALSQGEAVFIEVESQLHSALEQEARLELGLAAAEERLQQAQAAAADSEALQGTLQQQLLEEHERSGKLEAQLAASAAPVHLVIRCQELAVERAPALTALSQSEAVFIEVESQLRAAAKKGGRLELGLAAAEERLRQAQAAAAGAEAPDAAVPDLERSLRSATVRRSHEEAHDDVLGLTVLEQLSSSPPSGLASPEEAATSLETAVTATDEGPGEMQSLSELGNTHARSVARKIRESSAALQQEQQEQQEQPADNSAHQNSTEPRQMRVSSVHSGKPWSLPIIKDALALSRTPYSDEGETEDITDVIYANWGSVTDTPIISGVLCKEDAADRQLSLRCAELERALKVAALKVTDLEGDAIAAASHISILQAEKAALTAKWMCACGRLARARQRKPAAARVAAGDTKLQIANSGSIADGSVHYDSAEETEALRAKMAAAITRIRTLEAEKALAARDLAAASGDLQEDGVAEDASDTCSQCSNLDSSRQGKPPMAAPSLNRLQQMARTISELQAEVALWKRSSQGAHQEMKKLFRSLKEKGTIISRLEGPIPACRERHTFVSRSSLLQGSLTARQPLRSSPLLGSKPSHFCLLTRRTVPDRKPKIKTCAIQIDNRELLVGDCLALTSFCLYKQITSLLFLPDFPGWIAPLHFNPVRFEELLIFIFTLCVSWVSACGILGGYKTVATSDLPTALARVSGAWLIAMPVAACNLILVTAAEGNDLVGDSFFGHVLPLAARGTGEPFVTAAGVLGLMAVWRAFYTVFLDFWNVRTFSDQPINRYQDMSAFLDALRSAFLMGVVASCNVSRHPSREA</sequence>
<reference evidence="4 5" key="1">
    <citation type="journal article" date="2024" name="Nat. Commun.">
        <title>Phylogenomics reveals the evolutionary origins of lichenization in chlorophyte algae.</title>
        <authorList>
            <person name="Puginier C."/>
            <person name="Libourel C."/>
            <person name="Otte J."/>
            <person name="Skaloud P."/>
            <person name="Haon M."/>
            <person name="Grisel S."/>
            <person name="Petersen M."/>
            <person name="Berrin J.G."/>
            <person name="Delaux P.M."/>
            <person name="Dal Grande F."/>
            <person name="Keller J."/>
        </authorList>
    </citation>
    <scope>NUCLEOTIDE SEQUENCE [LARGE SCALE GENOMIC DNA]</scope>
    <source>
        <strain evidence="4 5">SAG 216-7</strain>
    </source>
</reference>